<evidence type="ECO:0000313" key="3">
    <source>
        <dbReference type="Proteomes" id="UP001176961"/>
    </source>
</evidence>
<dbReference type="EMBL" id="CATQJL010000112">
    <property type="protein sequence ID" value="CAJ0595919.1"/>
    <property type="molecule type" value="Genomic_DNA"/>
</dbReference>
<sequence>MIGDETGPACIIPLLPKDVLKEQTYTYSGNSYSIALVESKTVGPRTTAYKYSITYTASGVSKEEKDKNNKNIDSNTEKIVPVYYYRWDKRIMPDAFEELLQLARLCEPAKSICMSNRRKEVFSLIYMFYTYIYVLKQPIKLMDAFRIHTAKCNGSILDRSEMLFVMAIIMEWAYQSRAISKDLTKEHTVWGRSYALMRLFAKDKKNIKSIHPDHLSNLGLVTKENFSSMFETVPRFSSRKPSAMKDKYRRAAGKERVPRKADNLSAESQDFTKPHSGRSPTGKTAVEMKASAVQGWTSTISANA</sequence>
<proteinExistence type="predicted"/>
<keyword evidence="3" id="KW-1185">Reference proteome</keyword>
<feature type="region of interest" description="Disordered" evidence="1">
    <location>
        <begin position="241"/>
        <end position="285"/>
    </location>
</feature>
<gene>
    <name evidence="2" type="ORF">CYNAS_LOCUS7902</name>
</gene>
<dbReference type="Proteomes" id="UP001176961">
    <property type="component" value="Unassembled WGS sequence"/>
</dbReference>
<evidence type="ECO:0000313" key="2">
    <source>
        <dbReference type="EMBL" id="CAJ0595919.1"/>
    </source>
</evidence>
<name>A0AA36GPT4_CYLNA</name>
<dbReference type="AlphaFoldDB" id="A0AA36GPT4"/>
<reference evidence="2" key="1">
    <citation type="submission" date="2023-07" db="EMBL/GenBank/DDBJ databases">
        <authorList>
            <consortium name="CYATHOMIX"/>
        </authorList>
    </citation>
    <scope>NUCLEOTIDE SEQUENCE</scope>
    <source>
        <strain evidence="2">N/A</strain>
    </source>
</reference>
<comment type="caution">
    <text evidence="2">The sequence shown here is derived from an EMBL/GenBank/DDBJ whole genome shotgun (WGS) entry which is preliminary data.</text>
</comment>
<protein>
    <submittedName>
        <fullName evidence="2">Uncharacterized protein</fullName>
    </submittedName>
</protein>
<accession>A0AA36GPT4</accession>
<organism evidence="2 3">
    <name type="scientific">Cylicocyclus nassatus</name>
    <name type="common">Nematode worm</name>
    <dbReference type="NCBI Taxonomy" id="53992"/>
    <lineage>
        <taxon>Eukaryota</taxon>
        <taxon>Metazoa</taxon>
        <taxon>Ecdysozoa</taxon>
        <taxon>Nematoda</taxon>
        <taxon>Chromadorea</taxon>
        <taxon>Rhabditida</taxon>
        <taxon>Rhabditina</taxon>
        <taxon>Rhabditomorpha</taxon>
        <taxon>Strongyloidea</taxon>
        <taxon>Strongylidae</taxon>
        <taxon>Cylicocyclus</taxon>
    </lineage>
</organism>
<evidence type="ECO:0000256" key="1">
    <source>
        <dbReference type="SAM" id="MobiDB-lite"/>
    </source>
</evidence>
<feature type="compositionally biased region" description="Basic and acidic residues" evidence="1">
    <location>
        <begin position="252"/>
        <end position="262"/>
    </location>
</feature>